<evidence type="ECO:0000256" key="6">
    <source>
        <dbReference type="ARBA" id="ARBA00023136"/>
    </source>
</evidence>
<evidence type="ECO:0000256" key="3">
    <source>
        <dbReference type="ARBA" id="ARBA00022475"/>
    </source>
</evidence>
<dbReference type="EMBL" id="JACOOZ010000002">
    <property type="protein sequence ID" value="MBC5667184.1"/>
    <property type="molecule type" value="Genomic_DNA"/>
</dbReference>
<evidence type="ECO:0000256" key="1">
    <source>
        <dbReference type="ARBA" id="ARBA00004651"/>
    </source>
</evidence>
<evidence type="ECO:0000259" key="8">
    <source>
        <dbReference type="Pfam" id="PF00884"/>
    </source>
</evidence>
<dbReference type="InterPro" id="IPR000917">
    <property type="entry name" value="Sulfatase_N"/>
</dbReference>
<feature type="transmembrane region" description="Helical" evidence="7">
    <location>
        <begin position="160"/>
        <end position="178"/>
    </location>
</feature>
<evidence type="ECO:0000313" key="10">
    <source>
        <dbReference type="Proteomes" id="UP000597877"/>
    </source>
</evidence>
<dbReference type="Gene3D" id="3.30.1120.170">
    <property type="match status" value="1"/>
</dbReference>
<evidence type="ECO:0000256" key="5">
    <source>
        <dbReference type="ARBA" id="ARBA00022989"/>
    </source>
</evidence>
<keyword evidence="10" id="KW-1185">Reference proteome</keyword>
<dbReference type="InterPro" id="IPR017850">
    <property type="entry name" value="Alkaline_phosphatase_core_sf"/>
</dbReference>
<feature type="transmembrane region" description="Helical" evidence="7">
    <location>
        <begin position="130"/>
        <end position="148"/>
    </location>
</feature>
<feature type="domain" description="Sulfatase N-terminal" evidence="8">
    <location>
        <begin position="277"/>
        <end position="548"/>
    </location>
</feature>
<keyword evidence="6 7" id="KW-0472">Membrane</keyword>
<dbReference type="InterPro" id="IPR050448">
    <property type="entry name" value="OpgB/LTA_synthase_biosynth"/>
</dbReference>
<comment type="pathway">
    <text evidence="2">Cell wall biogenesis; lipoteichoic acid biosynthesis.</text>
</comment>
<proteinExistence type="predicted"/>
<keyword evidence="3" id="KW-1003">Cell membrane</keyword>
<dbReference type="PANTHER" id="PTHR47371">
    <property type="entry name" value="LIPOTEICHOIC ACID SYNTHASE"/>
    <property type="match status" value="1"/>
</dbReference>
<keyword evidence="5 7" id="KW-1133">Transmembrane helix</keyword>
<protein>
    <submittedName>
        <fullName evidence="9">Sulfatase-like hydrolase/transferase</fullName>
    </submittedName>
</protein>
<dbReference type="RefSeq" id="WP_186840031.1">
    <property type="nucleotide sequence ID" value="NZ_JACOOZ010000002.1"/>
</dbReference>
<keyword evidence="4 7" id="KW-0812">Transmembrane</keyword>
<accession>A0ABR7F0R7</accession>
<dbReference type="SUPFAM" id="SSF53649">
    <property type="entry name" value="Alkaline phosphatase-like"/>
    <property type="match status" value="1"/>
</dbReference>
<name>A0ABR7F0R7_9FIRM</name>
<comment type="subcellular location">
    <subcellularLocation>
        <location evidence="1">Cell membrane</location>
        <topology evidence="1">Multi-pass membrane protein</topology>
    </subcellularLocation>
</comment>
<dbReference type="Proteomes" id="UP000597877">
    <property type="component" value="Unassembled WGS sequence"/>
</dbReference>
<reference evidence="9 10" key="1">
    <citation type="submission" date="2020-08" db="EMBL/GenBank/DDBJ databases">
        <title>Genome public.</title>
        <authorList>
            <person name="Liu C."/>
            <person name="Sun Q."/>
        </authorList>
    </citation>
    <scope>NUCLEOTIDE SEQUENCE [LARGE SCALE GENOMIC DNA]</scope>
    <source>
        <strain evidence="9 10">BX4</strain>
    </source>
</reference>
<evidence type="ECO:0000256" key="7">
    <source>
        <dbReference type="SAM" id="Phobius"/>
    </source>
</evidence>
<sequence length="624" mass="72428">MINSIKNISIKLKKIIITNKVIILMTLPFFAMDIFTRAFGLKISYFPIYYPAPNIFTLLWIVFFMGIVTSLKGIAGKILYWIFFILSFGMFLTNTIYYSLTGFYFSFNLTKLADEGSSYILDTIVHTNPVIYIFAVIVLVYTIIVAKKYKKYDEFRLKRLLIFVVVFVILHLLAPLMFGHSSSGLKWNNFKKPRSVYENYSDSNKSMRISGLYEYSVRNFYFTFLKPKDKISKEDRKFLDDIYNAKTEDETNSYTGLFKDKNVIFLQLEGMDTWLLSKENTPNLYNLLNHSINFTDHYSIYTGGGSTFNSEFAVNAGFTTPISYTENVYTFNTNTFDNSMARLFKKAGYSVNAFHMNSADFYSRGINYKSWGYDNYYGLKDIAKYNNLDYELDRELILNKTFYNKMFKQKGKFVDYIISYSPHTPFTTSKEVGKLIAEKKYGVGNVPDLSEEETAKLMVGETDYMVGLLIQALKDNNLYDNTVIVAYADHYLYTINDKSVLDKYKETDNNLINHTPFFIWSSDVKPTDVNEVTMQMNILPTVLNLFGIKYNSNNYIGKNALADNYHGFAFFSDYSWYDGKVYVEDGKVTNGGKISQKKLEQMSILVNDTIKKNDLTLKYDYFRK</sequence>
<evidence type="ECO:0000313" key="9">
    <source>
        <dbReference type="EMBL" id="MBC5667184.1"/>
    </source>
</evidence>
<dbReference type="Gene3D" id="3.40.720.10">
    <property type="entry name" value="Alkaline Phosphatase, subunit A"/>
    <property type="match status" value="1"/>
</dbReference>
<dbReference type="PANTHER" id="PTHR47371:SF3">
    <property type="entry name" value="PHOSPHOGLYCEROL TRANSFERASE I"/>
    <property type="match status" value="1"/>
</dbReference>
<organism evidence="9 10">
    <name type="scientific">Eubacterium segne</name>
    <dbReference type="NCBI Taxonomy" id="2763045"/>
    <lineage>
        <taxon>Bacteria</taxon>
        <taxon>Bacillati</taxon>
        <taxon>Bacillota</taxon>
        <taxon>Clostridia</taxon>
        <taxon>Eubacteriales</taxon>
        <taxon>Eubacteriaceae</taxon>
        <taxon>Eubacterium</taxon>
    </lineage>
</organism>
<feature type="transmembrane region" description="Helical" evidence="7">
    <location>
        <begin position="21"/>
        <end position="40"/>
    </location>
</feature>
<dbReference type="CDD" id="cd16015">
    <property type="entry name" value="LTA_synthase"/>
    <property type="match status" value="1"/>
</dbReference>
<gene>
    <name evidence="9" type="ORF">H8S00_04195</name>
</gene>
<dbReference type="Pfam" id="PF00884">
    <property type="entry name" value="Sulfatase"/>
    <property type="match status" value="1"/>
</dbReference>
<evidence type="ECO:0000256" key="2">
    <source>
        <dbReference type="ARBA" id="ARBA00004936"/>
    </source>
</evidence>
<feature type="transmembrane region" description="Helical" evidence="7">
    <location>
        <begin position="52"/>
        <end position="71"/>
    </location>
</feature>
<evidence type="ECO:0000256" key="4">
    <source>
        <dbReference type="ARBA" id="ARBA00022692"/>
    </source>
</evidence>
<comment type="caution">
    <text evidence="9">The sequence shown here is derived from an EMBL/GenBank/DDBJ whole genome shotgun (WGS) entry which is preliminary data.</text>
</comment>
<feature type="transmembrane region" description="Helical" evidence="7">
    <location>
        <begin position="78"/>
        <end position="100"/>
    </location>
</feature>